<dbReference type="Proteomes" id="UP000566663">
    <property type="component" value="Unassembled WGS sequence"/>
</dbReference>
<evidence type="ECO:0000313" key="2">
    <source>
        <dbReference type="EMBL" id="MBB5292192.1"/>
    </source>
</evidence>
<protein>
    <recommendedName>
        <fullName evidence="4">Haem-binding uptake Tiki superfamily ChaN domain-containing protein</fullName>
    </recommendedName>
</protein>
<gene>
    <name evidence="2" type="ORF">HNQ67_001712</name>
</gene>
<proteinExistence type="predicted"/>
<keyword evidence="1" id="KW-0732">Signal</keyword>
<sequence length="276" mass="30278">MLKILAAVAALVLPTAALARTPPPEPIEVMILGTYHFGNPGQDIHNARVDPVTTPGKQAQLEAVAEGLARFRPTAVAVERVAPDQTTLLDPRYPAFTPADLLTNPDERTQIGYRLAHRLGLDRVYAIDEQARDGEPSYFPFEAVQTWVQVNGRTDALGALHGEVAAMIADLERRQGTESVGRLLAAFNTPDRVASDQGFYARMMAFGSGDDQPGAVLNGRWYTRNAMIFARLMQVARPGDRIVVVYGAGHAFWLRQMVETTPGFRLVEPNDYLPVD</sequence>
<feature type="signal peptide" evidence="1">
    <location>
        <begin position="1"/>
        <end position="19"/>
    </location>
</feature>
<evidence type="ECO:0000256" key="1">
    <source>
        <dbReference type="SAM" id="SignalP"/>
    </source>
</evidence>
<organism evidence="2 3">
    <name type="scientific">Brevundimonas basaltis</name>
    <dbReference type="NCBI Taxonomy" id="472166"/>
    <lineage>
        <taxon>Bacteria</taxon>
        <taxon>Pseudomonadati</taxon>
        <taxon>Pseudomonadota</taxon>
        <taxon>Alphaproteobacteria</taxon>
        <taxon>Caulobacterales</taxon>
        <taxon>Caulobacteraceae</taxon>
        <taxon>Brevundimonas</taxon>
    </lineage>
</organism>
<evidence type="ECO:0008006" key="4">
    <source>
        <dbReference type="Google" id="ProtNLM"/>
    </source>
</evidence>
<accession>A0A7W8HYE9</accession>
<keyword evidence="3" id="KW-1185">Reference proteome</keyword>
<dbReference type="AlphaFoldDB" id="A0A7W8HYE9"/>
<dbReference type="EMBL" id="JACHFZ010000003">
    <property type="protein sequence ID" value="MBB5292192.1"/>
    <property type="molecule type" value="Genomic_DNA"/>
</dbReference>
<name>A0A7W8HYE9_9CAUL</name>
<dbReference type="InterPro" id="IPR043749">
    <property type="entry name" value="DUF5694"/>
</dbReference>
<dbReference type="RefSeq" id="WP_183254383.1">
    <property type="nucleotide sequence ID" value="NZ_BAAAFF010000002.1"/>
</dbReference>
<reference evidence="2 3" key="1">
    <citation type="submission" date="2020-08" db="EMBL/GenBank/DDBJ databases">
        <title>Genomic Encyclopedia of Type Strains, Phase IV (KMG-IV): sequencing the most valuable type-strain genomes for metagenomic binning, comparative biology and taxonomic classification.</title>
        <authorList>
            <person name="Goeker M."/>
        </authorList>
    </citation>
    <scope>NUCLEOTIDE SEQUENCE [LARGE SCALE GENOMIC DNA]</scope>
    <source>
        <strain evidence="2 3">DSM 25335</strain>
    </source>
</reference>
<comment type="caution">
    <text evidence="2">The sequence shown here is derived from an EMBL/GenBank/DDBJ whole genome shotgun (WGS) entry which is preliminary data.</text>
</comment>
<dbReference type="Pfam" id="PF18950">
    <property type="entry name" value="DUF5694"/>
    <property type="match status" value="1"/>
</dbReference>
<evidence type="ECO:0000313" key="3">
    <source>
        <dbReference type="Proteomes" id="UP000566663"/>
    </source>
</evidence>
<feature type="chain" id="PRO_5030524747" description="Haem-binding uptake Tiki superfamily ChaN domain-containing protein" evidence="1">
    <location>
        <begin position="20"/>
        <end position="276"/>
    </location>
</feature>